<sequence length="810" mass="89285">MVENQCFQLRGIISGERYQVHGFNDPETGLENNLNDEVSSIPSPEVCPGLAQETHTRKRVREGDEVSDVEPVVSDVNIEHPTGHLPPQPVACSSDAVPMGNTSNTVKYDIQDHQPTNSTSIRPPKRRLINDLLSKNLSTRSGQGSTSHPPSNVSADSQNLSILPDKVDVQEGMSSIKKGQVRKKKFLPDEKSKEPAAICFQRIENEVQNPDGDARTCDAVPDNISKDVLVKISLQNGVKGHQNKPELERSSTMGRKDVAEKEGASTGKGMDGFALHASRIENEHNISKGKGKMLQANEDLDSLFCWKKDKLVEDAFVHRRAKVLSNMPASIPIPSTQGAWNGEGLKEKQHLSLNYYSSAEACSKRGVCQTKNQMPFSLSEGSSKSHLIRKDNEPNIYRASRHITNAISGKGKGVHHEEIGGARNKAKTVQFYDLTVEAAEEGANKNVRREVVDMMARNQYERPLPHVENRSKLLDKSIQMTKHHTCERTNGIVTREEDMVYRKGNSTNFFYPYGGNQFGLTDLRKTQSPFGLESLQSKNNPSSGLYFSPMDTRNFGTHGTSMFNSSIAERGSCNDALQDKGGSNPWKSILKNDFNASRPWPTLTRNNTSMRFDATPRKDYSQPTSSNYIDNFSFQSASANTIPTMNLLNLTGAGMQSTSSFNAGIGARMLQRAFYPGSCSNSLKIGSSISDRNSMRSGKGESSMSGMMSGVGQQFSRPNLERDLKEFVRGMNVHGNQGTSGPSNTMSGNICMINRNPADFTVSGEGNAYMINGEDLQLEKSVPGQRSHLPSHGRKLTKKQKGKMKEPQKD</sequence>
<feature type="region of interest" description="Disordered" evidence="1">
    <location>
        <begin position="79"/>
        <end position="159"/>
    </location>
</feature>
<feature type="region of interest" description="Disordered" evidence="1">
    <location>
        <begin position="240"/>
        <end position="271"/>
    </location>
</feature>
<protein>
    <recommendedName>
        <fullName evidence="4">Protein EMBRYONIC FLOWER 1-like</fullName>
    </recommendedName>
</protein>
<organism evidence="2 3">
    <name type="scientific">Lupinus luteus</name>
    <name type="common">European yellow lupine</name>
    <dbReference type="NCBI Taxonomy" id="3873"/>
    <lineage>
        <taxon>Eukaryota</taxon>
        <taxon>Viridiplantae</taxon>
        <taxon>Streptophyta</taxon>
        <taxon>Embryophyta</taxon>
        <taxon>Tracheophyta</taxon>
        <taxon>Spermatophyta</taxon>
        <taxon>Magnoliopsida</taxon>
        <taxon>eudicotyledons</taxon>
        <taxon>Gunneridae</taxon>
        <taxon>Pentapetalae</taxon>
        <taxon>rosids</taxon>
        <taxon>fabids</taxon>
        <taxon>Fabales</taxon>
        <taxon>Fabaceae</taxon>
        <taxon>Papilionoideae</taxon>
        <taxon>50 kb inversion clade</taxon>
        <taxon>genistoids sensu lato</taxon>
        <taxon>core genistoids</taxon>
        <taxon>Genisteae</taxon>
        <taxon>Lupinus</taxon>
    </lineage>
</organism>
<evidence type="ECO:0000313" key="3">
    <source>
        <dbReference type="Proteomes" id="UP001497480"/>
    </source>
</evidence>
<evidence type="ECO:0000313" key="2">
    <source>
        <dbReference type="EMBL" id="CAL0322112.1"/>
    </source>
</evidence>
<dbReference type="GO" id="GO:0009910">
    <property type="term" value="P:negative regulation of flower development"/>
    <property type="evidence" value="ECO:0007669"/>
    <property type="project" value="InterPro"/>
</dbReference>
<evidence type="ECO:0000256" key="1">
    <source>
        <dbReference type="SAM" id="MobiDB-lite"/>
    </source>
</evidence>
<reference evidence="2 3" key="1">
    <citation type="submission" date="2024-03" db="EMBL/GenBank/DDBJ databases">
        <authorList>
            <person name="Martinez-Hernandez J."/>
        </authorList>
    </citation>
    <scope>NUCLEOTIDE SEQUENCE [LARGE SCALE GENOMIC DNA]</scope>
</reference>
<dbReference type="PANTHER" id="PTHR35504">
    <property type="entry name" value="PROTEIN EMBRYONIC FLOWER 1"/>
    <property type="match status" value="1"/>
</dbReference>
<feature type="compositionally biased region" description="Basic and acidic residues" evidence="1">
    <location>
        <begin position="243"/>
        <end position="263"/>
    </location>
</feature>
<gene>
    <name evidence="2" type="ORF">LLUT_LOCUS23172</name>
</gene>
<dbReference type="EMBL" id="CAXHTB010000016">
    <property type="protein sequence ID" value="CAL0322112.1"/>
    <property type="molecule type" value="Genomic_DNA"/>
</dbReference>
<feature type="compositionally biased region" description="Basic residues" evidence="1">
    <location>
        <begin position="789"/>
        <end position="802"/>
    </location>
</feature>
<feature type="region of interest" description="Disordered" evidence="1">
    <location>
        <begin position="686"/>
        <end position="710"/>
    </location>
</feature>
<feature type="compositionally biased region" description="Polar residues" evidence="1">
    <location>
        <begin position="133"/>
        <end position="159"/>
    </location>
</feature>
<proteinExistence type="predicted"/>
<dbReference type="InterPro" id="IPR034583">
    <property type="entry name" value="EMF1"/>
</dbReference>
<dbReference type="GO" id="GO:0045892">
    <property type="term" value="P:negative regulation of DNA-templated transcription"/>
    <property type="evidence" value="ECO:0007669"/>
    <property type="project" value="InterPro"/>
</dbReference>
<accession>A0AAV1XLS8</accession>
<dbReference type="GO" id="GO:0048367">
    <property type="term" value="P:shoot system development"/>
    <property type="evidence" value="ECO:0007669"/>
    <property type="project" value="InterPro"/>
</dbReference>
<comment type="caution">
    <text evidence="2">The sequence shown here is derived from an EMBL/GenBank/DDBJ whole genome shotgun (WGS) entry which is preliminary data.</text>
</comment>
<evidence type="ECO:0008006" key="4">
    <source>
        <dbReference type="Google" id="ProtNLM"/>
    </source>
</evidence>
<keyword evidence="3" id="KW-1185">Reference proteome</keyword>
<dbReference type="Proteomes" id="UP001497480">
    <property type="component" value="Unassembled WGS sequence"/>
</dbReference>
<dbReference type="AlphaFoldDB" id="A0AAV1XLS8"/>
<feature type="region of interest" description="Disordered" evidence="1">
    <location>
        <begin position="779"/>
        <end position="810"/>
    </location>
</feature>
<dbReference type="PANTHER" id="PTHR35504:SF1">
    <property type="entry name" value="PROTEIN EMBRYONIC FLOWER 1"/>
    <property type="match status" value="1"/>
</dbReference>
<name>A0AAV1XLS8_LUPLU</name>
<feature type="compositionally biased region" description="Low complexity" evidence="1">
    <location>
        <begin position="695"/>
        <end position="710"/>
    </location>
</feature>
<feature type="region of interest" description="Disordered" evidence="1">
    <location>
        <begin position="600"/>
        <end position="622"/>
    </location>
</feature>